<evidence type="ECO:0000256" key="2">
    <source>
        <dbReference type="SAM" id="MobiDB-lite"/>
    </source>
</evidence>
<dbReference type="CDD" id="cd11608">
    <property type="entry name" value="eIF2D_C"/>
    <property type="match status" value="1"/>
</dbReference>
<dbReference type="Gene3D" id="3.10.400.20">
    <property type="match status" value="1"/>
</dbReference>
<keyword evidence="1" id="KW-0963">Cytoplasm</keyword>
<dbReference type="Pfam" id="PF26292">
    <property type="entry name" value="PUA_elF2D"/>
    <property type="match status" value="1"/>
</dbReference>
<dbReference type="Proteomes" id="UP000494206">
    <property type="component" value="Unassembled WGS sequence"/>
</dbReference>
<dbReference type="GO" id="GO:0001731">
    <property type="term" value="P:formation of translation preinitiation complex"/>
    <property type="evidence" value="ECO:0007669"/>
    <property type="project" value="InterPro"/>
</dbReference>
<dbReference type="SUPFAM" id="SSF88697">
    <property type="entry name" value="PUA domain-like"/>
    <property type="match status" value="1"/>
</dbReference>
<feature type="region of interest" description="Disordered" evidence="2">
    <location>
        <begin position="196"/>
        <end position="232"/>
    </location>
</feature>
<dbReference type="Gene3D" id="3.30.780.10">
    <property type="entry name" value="SUI1-like domain"/>
    <property type="match status" value="1"/>
</dbReference>
<proteinExistence type="predicted"/>
<dbReference type="NCBIfam" id="TIGR00451">
    <property type="entry name" value="unchar_dom_2"/>
    <property type="match status" value="1"/>
</dbReference>
<comment type="caution">
    <text evidence="4">The sequence shown here is derived from an EMBL/GenBank/DDBJ whole genome shotgun (WGS) entry which is preliminary data.</text>
</comment>
<dbReference type="InterPro" id="IPR004521">
    <property type="entry name" value="Uncharacterised_CHP00451"/>
</dbReference>
<protein>
    <recommendedName>
        <fullName evidence="3">SUI1 domain-containing protein</fullName>
    </recommendedName>
</protein>
<dbReference type="PROSITE" id="PS50296">
    <property type="entry name" value="SUI1"/>
    <property type="match status" value="1"/>
</dbReference>
<dbReference type="InterPro" id="IPR036877">
    <property type="entry name" value="SUI1_dom_sf"/>
</dbReference>
<name>A0A8S1FG38_9PELO</name>
<dbReference type="OrthoDB" id="199771at2759"/>
<dbReference type="PROSITE" id="PS50890">
    <property type="entry name" value="PUA"/>
    <property type="match status" value="1"/>
</dbReference>
<dbReference type="SUPFAM" id="SSF55159">
    <property type="entry name" value="eIF1-like"/>
    <property type="match status" value="1"/>
</dbReference>
<evidence type="ECO:0000313" key="5">
    <source>
        <dbReference type="Proteomes" id="UP000494206"/>
    </source>
</evidence>
<dbReference type="Pfam" id="PF26291">
    <property type="entry name" value="SWIB_eIF2D"/>
    <property type="match status" value="1"/>
</dbReference>
<evidence type="ECO:0000313" key="4">
    <source>
        <dbReference type="EMBL" id="CAB3411174.1"/>
    </source>
</evidence>
<dbReference type="InterPro" id="IPR041366">
    <property type="entry name" value="Pre-PUA"/>
</dbReference>
<organism evidence="4 5">
    <name type="scientific">Caenorhabditis bovis</name>
    <dbReference type="NCBI Taxonomy" id="2654633"/>
    <lineage>
        <taxon>Eukaryota</taxon>
        <taxon>Metazoa</taxon>
        <taxon>Ecdysozoa</taxon>
        <taxon>Nematoda</taxon>
        <taxon>Chromadorea</taxon>
        <taxon>Rhabditida</taxon>
        <taxon>Rhabditina</taxon>
        <taxon>Rhabditomorpha</taxon>
        <taxon>Rhabditoidea</taxon>
        <taxon>Rhabditidae</taxon>
        <taxon>Peloderinae</taxon>
        <taxon>Caenorhabditis</taxon>
    </lineage>
</organism>
<sequence length="519" mass="58934">MFRKSFNVKNNTNLRNSDVRKLFQRLGEEVPDGLPTLDKKAQIAKVKIVDFLDDTMNVYLFDKVPMLFEFSETGVVYPTVFYMWQFPKAYPVLLVHEPVLQYLENGADLMLPGVIKSDLYTFPAIRKGGPVAIALFSSSESRIIGPIAVGCSLMSSDEMFSCGFQGKGVQVLHVFRDFLWEFGPRGQPNSISLEEFNEEGKKKEEIENGEEKEVADNSNSNPLEETQSDEEKIEEVVEPMENLLRRCFFAGLKHRLKKSGNLPIEINNETGDDIVTLQKKKKGEEYITTVKWDHEFLRNFELTDEKIVDEAPPIAPGDKFDAPVVLEYCAVTEPVLPVFQKVAKTSKGDLLTTSQIREILTNYVKSNELNQGKIIKMDPLLADVSRIKTETSDWNTLIQNVQSKMTKTWVIRWSDGREFVRKVHSPKIEFKVETRSGNKKVTIINNLSVFGIQIKTISHQIMRGIATSVTSNPEAVNCEGPQVIVQGNQIHFISELLLNKYGLDKKYIVGMDLAPKKRR</sequence>
<dbReference type="AlphaFoldDB" id="A0A8S1FG38"/>
<dbReference type="InterPro" id="IPR048247">
    <property type="entry name" value="eIF2D_N"/>
</dbReference>
<dbReference type="InterPro" id="IPR058886">
    <property type="entry name" value="SWIB_eIF2D"/>
</dbReference>
<feature type="compositionally biased region" description="Polar residues" evidence="2">
    <location>
        <begin position="216"/>
        <end position="225"/>
    </location>
</feature>
<dbReference type="CDD" id="cd21156">
    <property type="entry name" value="PUA_eIF2d-like"/>
    <property type="match status" value="1"/>
</dbReference>
<feature type="domain" description="SUI1" evidence="3">
    <location>
        <begin position="428"/>
        <end position="501"/>
    </location>
</feature>
<accession>A0A8S1FG38</accession>
<dbReference type="EMBL" id="CADEPM010000012">
    <property type="protein sequence ID" value="CAB3411174.1"/>
    <property type="molecule type" value="Genomic_DNA"/>
</dbReference>
<reference evidence="4 5" key="1">
    <citation type="submission" date="2020-04" db="EMBL/GenBank/DDBJ databases">
        <authorList>
            <person name="Laetsch R D."/>
            <person name="Stevens L."/>
            <person name="Kumar S."/>
            <person name="Blaxter L. M."/>
        </authorList>
    </citation>
    <scope>NUCLEOTIDE SEQUENCE [LARGE SCALE GENOMIC DNA]</scope>
</reference>
<dbReference type="CDD" id="cd11610">
    <property type="entry name" value="eIF2D_N"/>
    <property type="match status" value="1"/>
</dbReference>
<dbReference type="Pfam" id="PF01253">
    <property type="entry name" value="SUI1"/>
    <property type="match status" value="1"/>
</dbReference>
<evidence type="ECO:0000256" key="1">
    <source>
        <dbReference type="ARBA" id="ARBA00022490"/>
    </source>
</evidence>
<dbReference type="InterPro" id="IPR015947">
    <property type="entry name" value="PUA-like_sf"/>
</dbReference>
<feature type="compositionally biased region" description="Basic and acidic residues" evidence="2">
    <location>
        <begin position="198"/>
        <end position="215"/>
    </location>
</feature>
<dbReference type="GO" id="GO:0003743">
    <property type="term" value="F:translation initiation factor activity"/>
    <property type="evidence" value="ECO:0007669"/>
    <property type="project" value="InterPro"/>
</dbReference>
<dbReference type="InterPro" id="IPR039759">
    <property type="entry name" value="eIF2D_SUI1"/>
</dbReference>
<dbReference type="InterPro" id="IPR039757">
    <property type="entry name" value="EIF2D"/>
</dbReference>
<dbReference type="InterPro" id="IPR048248">
    <property type="entry name" value="PUA_eIF2d-like"/>
</dbReference>
<dbReference type="InterPro" id="IPR001950">
    <property type="entry name" value="SUI1"/>
</dbReference>
<dbReference type="Pfam" id="PF17832">
    <property type="entry name" value="Pre-PUA"/>
    <property type="match status" value="1"/>
</dbReference>
<dbReference type="PANTHER" id="PTHR12217:SF4">
    <property type="entry name" value="EUKARYOTIC TRANSLATION INITIATION FACTOR 2D"/>
    <property type="match status" value="1"/>
</dbReference>
<gene>
    <name evidence="4" type="ORF">CBOVIS_LOCUS12595</name>
</gene>
<dbReference type="GO" id="GO:0003723">
    <property type="term" value="F:RNA binding"/>
    <property type="evidence" value="ECO:0007669"/>
    <property type="project" value="InterPro"/>
</dbReference>
<evidence type="ECO:0000259" key="3">
    <source>
        <dbReference type="PROSITE" id="PS50296"/>
    </source>
</evidence>
<dbReference type="PANTHER" id="PTHR12217">
    <property type="entry name" value="EUKARYOTIC TRANSLATION INITIATION FACTOR 2D"/>
    <property type="match status" value="1"/>
</dbReference>
<keyword evidence="5" id="KW-1185">Reference proteome</keyword>